<evidence type="ECO:0000313" key="1">
    <source>
        <dbReference type="EMBL" id="PWZ99907.1"/>
    </source>
</evidence>
<proteinExistence type="predicted"/>
<sequence length="107" mass="12463">MKTFLDKVKKRIGIEDHLQDKLLCEIITNVVDELKLRLPKEQAFIPQPLYFIVIEVAVKRYNKVGSEGMVSESVEGRSMSYEEDDFKQYDGFINKFFDDGCGEVLFF</sequence>
<dbReference type="AlphaFoldDB" id="A0A317ZHE6"/>
<dbReference type="Pfam" id="PF05135">
    <property type="entry name" value="Phage_connect_1"/>
    <property type="match status" value="1"/>
</dbReference>
<dbReference type="InterPro" id="IPR021146">
    <property type="entry name" value="Phage_gp6-like_head-tail"/>
</dbReference>
<dbReference type="EMBL" id="QEIV01000003">
    <property type="protein sequence ID" value="PWZ99907.1"/>
    <property type="molecule type" value="Genomic_DNA"/>
</dbReference>
<gene>
    <name evidence="1" type="ORF">DD924_00050</name>
</gene>
<accession>A0A317ZHE6</accession>
<dbReference type="Proteomes" id="UP000246351">
    <property type="component" value="Unassembled WGS sequence"/>
</dbReference>
<evidence type="ECO:0000313" key="2">
    <source>
        <dbReference type="Proteomes" id="UP000246351"/>
    </source>
</evidence>
<comment type="caution">
    <text evidence="1">The sequence shown here is derived from an EMBL/GenBank/DDBJ whole genome shotgun (WGS) entry which is preliminary data.</text>
</comment>
<dbReference type="RefSeq" id="WP_037543736.1">
    <property type="nucleotide sequence ID" value="NZ_BAAFHP010000026.1"/>
</dbReference>
<organism evidence="1 2">
    <name type="scientific">Staphylococcus pseudintermedius</name>
    <dbReference type="NCBI Taxonomy" id="283734"/>
    <lineage>
        <taxon>Bacteria</taxon>
        <taxon>Bacillati</taxon>
        <taxon>Bacillota</taxon>
        <taxon>Bacilli</taxon>
        <taxon>Bacillales</taxon>
        <taxon>Staphylococcaceae</taxon>
        <taxon>Staphylococcus</taxon>
        <taxon>Staphylococcus intermedius group</taxon>
    </lineage>
</organism>
<reference evidence="1 2" key="1">
    <citation type="journal article" date="2018" name="Vet. Microbiol.">
        <title>Clonal diversity and geographic distribution of methicillin-resistant Staphylococcus pseudintermedius from Australian animals: Discovery of novel sequence types.</title>
        <authorList>
            <person name="Worthing K.A."/>
            <person name="Abraham S."/>
            <person name="Coombs G.W."/>
            <person name="Pang S."/>
            <person name="Saputra S."/>
            <person name="Jordan D."/>
            <person name="Trott D.J."/>
            <person name="Norris J.M."/>
        </authorList>
    </citation>
    <scope>NUCLEOTIDE SEQUENCE [LARGE SCALE GENOMIC DNA]</scope>
    <source>
        <strain evidence="1 2">ST71 3</strain>
    </source>
</reference>
<protein>
    <submittedName>
        <fullName evidence="1">Phage head-tail adapter protein</fullName>
    </submittedName>
</protein>
<name>A0A317ZHE6_STAPS</name>